<dbReference type="Pfam" id="PF03807">
    <property type="entry name" value="F420_oxidored"/>
    <property type="match status" value="1"/>
</dbReference>
<feature type="domain" description="Pyrroline-5-carboxylate reductase catalytic N-terminal" evidence="8">
    <location>
        <begin position="6"/>
        <end position="100"/>
    </location>
</feature>
<evidence type="ECO:0000256" key="2">
    <source>
        <dbReference type="ARBA" id="ARBA00022857"/>
    </source>
</evidence>
<gene>
    <name evidence="4" type="primary">proC</name>
    <name evidence="10" type="ORF">GH984_04770</name>
</gene>
<feature type="binding site" evidence="6">
    <location>
        <begin position="9"/>
        <end position="14"/>
    </location>
    <ligand>
        <name>NADP(+)</name>
        <dbReference type="ChEBI" id="CHEBI:58349"/>
    </ligand>
</feature>
<dbReference type="FunFam" id="1.10.3730.10:FF:000001">
    <property type="entry name" value="Pyrroline-5-carboxylate reductase"/>
    <property type="match status" value="1"/>
</dbReference>
<comment type="pathway">
    <text evidence="4 7">Amino-acid biosynthesis; L-proline biosynthesis; L-proline from L-glutamate 5-semialdehyde: step 1/1.</text>
</comment>
<keyword evidence="11" id="KW-1185">Reference proteome</keyword>
<evidence type="ECO:0000256" key="4">
    <source>
        <dbReference type="HAMAP-Rule" id="MF_01925"/>
    </source>
</evidence>
<dbReference type="RefSeq" id="WP_153719055.1">
    <property type="nucleotide sequence ID" value="NZ_WJPP01000002.1"/>
</dbReference>
<accession>A0A6N7QPP1</accession>
<dbReference type="GO" id="GO:0004735">
    <property type="term" value="F:pyrroline-5-carboxylate reductase activity"/>
    <property type="evidence" value="ECO:0007669"/>
    <property type="project" value="UniProtKB-UniRule"/>
</dbReference>
<dbReference type="GO" id="GO:0005737">
    <property type="term" value="C:cytoplasm"/>
    <property type="evidence" value="ECO:0007669"/>
    <property type="project" value="UniProtKB-SubCell"/>
</dbReference>
<evidence type="ECO:0000313" key="10">
    <source>
        <dbReference type="EMBL" id="MRH78012.1"/>
    </source>
</evidence>
<dbReference type="PANTHER" id="PTHR11645:SF0">
    <property type="entry name" value="PYRROLINE-5-CARBOXYLATE REDUCTASE 3"/>
    <property type="match status" value="1"/>
</dbReference>
<dbReference type="InterPro" id="IPR008927">
    <property type="entry name" value="6-PGluconate_DH-like_C_sf"/>
</dbReference>
<comment type="catalytic activity">
    <reaction evidence="4 7">
        <text>L-proline + NADP(+) = (S)-1-pyrroline-5-carboxylate + NADPH + 2 H(+)</text>
        <dbReference type="Rhea" id="RHEA:14109"/>
        <dbReference type="ChEBI" id="CHEBI:15378"/>
        <dbReference type="ChEBI" id="CHEBI:17388"/>
        <dbReference type="ChEBI" id="CHEBI:57783"/>
        <dbReference type="ChEBI" id="CHEBI:58349"/>
        <dbReference type="ChEBI" id="CHEBI:60039"/>
        <dbReference type="EC" id="1.5.1.2"/>
    </reaction>
</comment>
<proteinExistence type="inferred from homology"/>
<keyword evidence="4 7" id="KW-0028">Amino-acid biosynthesis</keyword>
<dbReference type="EC" id="1.5.1.2" evidence="4 5"/>
<evidence type="ECO:0000256" key="3">
    <source>
        <dbReference type="ARBA" id="ARBA00023002"/>
    </source>
</evidence>
<feature type="binding site" evidence="6">
    <location>
        <position position="57"/>
    </location>
    <ligand>
        <name>NADPH</name>
        <dbReference type="ChEBI" id="CHEBI:57783"/>
    </ligand>
</feature>
<comment type="subcellular location">
    <subcellularLocation>
        <location evidence="4">Cytoplasm</location>
    </subcellularLocation>
</comment>
<dbReference type="InterPro" id="IPR036291">
    <property type="entry name" value="NAD(P)-bd_dom_sf"/>
</dbReference>
<dbReference type="InterPro" id="IPR000304">
    <property type="entry name" value="Pyrroline-COOH_reductase"/>
</dbReference>
<keyword evidence="3 4" id="KW-0560">Oxidoreductase</keyword>
<feature type="binding site" evidence="6">
    <location>
        <begin position="70"/>
        <end position="73"/>
    </location>
    <ligand>
        <name>NADP(+)</name>
        <dbReference type="ChEBI" id="CHEBI:58349"/>
    </ligand>
</feature>
<name>A0A6N7QPP1_9GAMM</name>
<dbReference type="InterPro" id="IPR029036">
    <property type="entry name" value="P5CR_dimer"/>
</dbReference>
<protein>
    <recommendedName>
        <fullName evidence="4 5">Pyrroline-5-carboxylate reductase</fullName>
        <shortName evidence="4">P5C reductase</shortName>
        <shortName evidence="4">P5CR</shortName>
        <ecNumber evidence="4 5">1.5.1.2</ecNumber>
    </recommendedName>
    <alternativeName>
        <fullName evidence="4">PCA reductase</fullName>
    </alternativeName>
</protein>
<feature type="domain" description="Pyrroline-5-carboxylate reductase dimerisation" evidence="9">
    <location>
        <begin position="164"/>
        <end position="267"/>
    </location>
</feature>
<keyword evidence="4" id="KW-0963">Cytoplasm</keyword>
<dbReference type="Gene3D" id="3.40.50.720">
    <property type="entry name" value="NAD(P)-binding Rossmann-like Domain"/>
    <property type="match status" value="1"/>
</dbReference>
<evidence type="ECO:0000256" key="1">
    <source>
        <dbReference type="ARBA" id="ARBA00005525"/>
    </source>
</evidence>
<dbReference type="PANTHER" id="PTHR11645">
    <property type="entry name" value="PYRROLINE-5-CARBOXYLATE REDUCTASE"/>
    <property type="match status" value="1"/>
</dbReference>
<comment type="caution">
    <text evidence="10">The sequence shown here is derived from an EMBL/GenBank/DDBJ whole genome shotgun (WGS) entry which is preliminary data.</text>
</comment>
<dbReference type="SUPFAM" id="SSF51735">
    <property type="entry name" value="NAD(P)-binding Rossmann-fold domains"/>
    <property type="match status" value="1"/>
</dbReference>
<dbReference type="EMBL" id="WJPP01000002">
    <property type="protein sequence ID" value="MRH78012.1"/>
    <property type="molecule type" value="Genomic_DNA"/>
</dbReference>
<dbReference type="InterPro" id="IPR053790">
    <property type="entry name" value="P5CR-like_CS"/>
</dbReference>
<comment type="function">
    <text evidence="4">Catalyzes the reduction of 1-pyrroline-5-carboxylate (PCA) to L-proline.</text>
</comment>
<sequence length="276" mass="28984">MSEQVIAFIGGGNMARSLIGGLIIDGHPPAALRVAEPDTERRERLAEEFGVQVFEENATAARGADAVILAVKPAMISAVARDLSQQIQAQGSLVISVAAGIRSRSLAEWLGGDVAIVRAMPNTPALVRTGSTALFANAAVAPEQHELAETTMRAVGIIVWLTQEDQMDAVTALSGSGPAYFFYTMEAMQSAGQALGLDAKTARLLTLETALGAARMALESSEEPAELRRRVTSPGGTTAAAIDEFDQANLLAIYARALEAAAKRAHALGDELEETE</sequence>
<evidence type="ECO:0000256" key="6">
    <source>
        <dbReference type="PIRSR" id="PIRSR000193-1"/>
    </source>
</evidence>
<organism evidence="10 11">
    <name type="scientific">Spiribacter salilacus</name>
    <dbReference type="NCBI Taxonomy" id="2664894"/>
    <lineage>
        <taxon>Bacteria</taxon>
        <taxon>Pseudomonadati</taxon>
        <taxon>Pseudomonadota</taxon>
        <taxon>Gammaproteobacteria</taxon>
        <taxon>Chromatiales</taxon>
        <taxon>Ectothiorhodospiraceae</taxon>
        <taxon>Spiribacter</taxon>
    </lineage>
</organism>
<dbReference type="UniPathway" id="UPA00098">
    <property type="reaction ID" value="UER00361"/>
</dbReference>
<keyword evidence="2 4" id="KW-0521">NADP</keyword>
<evidence type="ECO:0000256" key="5">
    <source>
        <dbReference type="NCBIfam" id="TIGR00112"/>
    </source>
</evidence>
<dbReference type="InterPro" id="IPR028939">
    <property type="entry name" value="P5C_Rdtase_cat_N"/>
</dbReference>
<dbReference type="NCBIfam" id="TIGR00112">
    <property type="entry name" value="proC"/>
    <property type="match status" value="1"/>
</dbReference>
<dbReference type="PROSITE" id="PS00521">
    <property type="entry name" value="P5CR"/>
    <property type="match status" value="1"/>
</dbReference>
<dbReference type="SUPFAM" id="SSF48179">
    <property type="entry name" value="6-phosphogluconate dehydrogenase C-terminal domain-like"/>
    <property type="match status" value="1"/>
</dbReference>
<dbReference type="Proteomes" id="UP000433788">
    <property type="component" value="Unassembled WGS sequence"/>
</dbReference>
<dbReference type="Gene3D" id="1.10.3730.10">
    <property type="entry name" value="ProC C-terminal domain-like"/>
    <property type="match status" value="1"/>
</dbReference>
<reference evidence="10 11" key="1">
    <citation type="submission" date="2019-11" db="EMBL/GenBank/DDBJ databases">
        <authorList>
            <person name="Zhang X.Y."/>
        </authorList>
    </citation>
    <scope>NUCLEOTIDE SEQUENCE [LARGE SCALE GENOMIC DNA]</scope>
    <source>
        <strain evidence="10 11">C176</strain>
    </source>
</reference>
<dbReference type="PIRSF" id="PIRSF000193">
    <property type="entry name" value="Pyrrol-5-carb_rd"/>
    <property type="match status" value="1"/>
</dbReference>
<evidence type="ECO:0000259" key="9">
    <source>
        <dbReference type="Pfam" id="PF14748"/>
    </source>
</evidence>
<dbReference type="GO" id="GO:0055129">
    <property type="term" value="P:L-proline biosynthetic process"/>
    <property type="evidence" value="ECO:0007669"/>
    <property type="project" value="UniProtKB-UniRule"/>
</dbReference>
<evidence type="ECO:0000256" key="7">
    <source>
        <dbReference type="RuleBase" id="RU003903"/>
    </source>
</evidence>
<evidence type="ECO:0000313" key="11">
    <source>
        <dbReference type="Proteomes" id="UP000433788"/>
    </source>
</evidence>
<dbReference type="AlphaFoldDB" id="A0A6N7QPP1"/>
<dbReference type="HAMAP" id="MF_01925">
    <property type="entry name" value="P5C_reductase"/>
    <property type="match status" value="1"/>
</dbReference>
<comment type="catalytic activity">
    <reaction evidence="4">
        <text>L-proline + NAD(+) = (S)-1-pyrroline-5-carboxylate + NADH + 2 H(+)</text>
        <dbReference type="Rhea" id="RHEA:14105"/>
        <dbReference type="ChEBI" id="CHEBI:15378"/>
        <dbReference type="ChEBI" id="CHEBI:17388"/>
        <dbReference type="ChEBI" id="CHEBI:57540"/>
        <dbReference type="ChEBI" id="CHEBI:57945"/>
        <dbReference type="ChEBI" id="CHEBI:60039"/>
        <dbReference type="EC" id="1.5.1.2"/>
    </reaction>
</comment>
<keyword evidence="4 7" id="KW-0641">Proline biosynthesis</keyword>
<comment type="similarity">
    <text evidence="1 4 7">Belongs to the pyrroline-5-carboxylate reductase family.</text>
</comment>
<evidence type="ECO:0000259" key="8">
    <source>
        <dbReference type="Pfam" id="PF03807"/>
    </source>
</evidence>
<dbReference type="Pfam" id="PF14748">
    <property type="entry name" value="P5CR_dimer"/>
    <property type="match status" value="1"/>
</dbReference>